<name>A0A2J5A1X9_9ENTR</name>
<gene>
    <name evidence="1" type="ORF">CWM85_00925</name>
</gene>
<comment type="caution">
    <text evidence="1">The sequence shown here is derived from an EMBL/GenBank/DDBJ whole genome shotgun (WGS) entry which is preliminary data.</text>
</comment>
<dbReference type="Gene3D" id="3.40.50.2000">
    <property type="entry name" value="Glycogen Phosphorylase B"/>
    <property type="match status" value="1"/>
</dbReference>
<evidence type="ECO:0000313" key="2">
    <source>
        <dbReference type="Proteomes" id="UP000234661"/>
    </source>
</evidence>
<dbReference type="SUPFAM" id="SSF53756">
    <property type="entry name" value="UDP-Glycosyltransferase/glycogen phosphorylase"/>
    <property type="match status" value="1"/>
</dbReference>
<reference evidence="1 2" key="1">
    <citation type="submission" date="2017-11" db="EMBL/GenBank/DDBJ databases">
        <authorList>
            <person name="Han C.G."/>
        </authorList>
    </citation>
    <scope>NUCLEOTIDE SEQUENCE [LARGE SCALE GENOMIC DNA]</scope>
    <source>
        <strain evidence="1 2">A2</strain>
    </source>
</reference>
<sequence>MKTELVENNGSLLENHTHITSSFDLSKGSNEGVITKLALDNVLNHSVKGFRKNYLIEKNLNIINGMGVTLGDSIIGINALDCIKKINKNIQITLIRPATCHSYVEEIYSIASNLIDRLEYMPYDIKHLRRDAVNIDIGNQLYWHDFNNLEMHDFFLKNLGVDFELIPDNWKCNHWLQDSFPKKTNNKNQYVLFCPKASTSLRSIPEKFHYQIIDNLYTSFNLPVHGFSPIKHPMYKDISKTCSNTADFIKAIAHAQHVYTCDSSALHVASGYDIPTTCIFTAINPALRSRYYKNCKSIYIGDEITQNLHESEDPAIIEHVVSRFEAFYEKI</sequence>
<dbReference type="Proteomes" id="UP000234661">
    <property type="component" value="Unassembled WGS sequence"/>
</dbReference>
<dbReference type="AlphaFoldDB" id="A0A2J5A1X9"/>
<evidence type="ECO:0008006" key="3">
    <source>
        <dbReference type="Google" id="ProtNLM"/>
    </source>
</evidence>
<reference evidence="1 2" key="2">
    <citation type="submission" date="2018-01" db="EMBL/GenBank/DDBJ databases">
        <title>Genomic study of Klebsiella pneumoniae.</title>
        <authorList>
            <person name="Yang Y."/>
            <person name="Bicalho R."/>
        </authorList>
    </citation>
    <scope>NUCLEOTIDE SEQUENCE [LARGE SCALE GENOMIC DNA]</scope>
    <source>
        <strain evidence="1 2">A2</strain>
    </source>
</reference>
<dbReference type="EMBL" id="PIET01000004">
    <property type="protein sequence ID" value="PLM69295.1"/>
    <property type="molecule type" value="Genomic_DNA"/>
</dbReference>
<organism evidence="1 2">
    <name type="scientific">Klebsiella michiganensis</name>
    <dbReference type="NCBI Taxonomy" id="1134687"/>
    <lineage>
        <taxon>Bacteria</taxon>
        <taxon>Pseudomonadati</taxon>
        <taxon>Pseudomonadota</taxon>
        <taxon>Gammaproteobacteria</taxon>
        <taxon>Enterobacterales</taxon>
        <taxon>Enterobacteriaceae</taxon>
        <taxon>Klebsiella/Raoultella group</taxon>
        <taxon>Klebsiella</taxon>
    </lineage>
</organism>
<evidence type="ECO:0000313" key="1">
    <source>
        <dbReference type="EMBL" id="PLM69295.1"/>
    </source>
</evidence>
<accession>A0A2J5A1X9</accession>
<protein>
    <recommendedName>
        <fullName evidence="3">ADP-heptose--LPS heptosyltransferase</fullName>
    </recommendedName>
</protein>
<proteinExistence type="predicted"/>